<name>A0AC60PPS7_IXOPE</name>
<sequence length="100" mass="11668">MEKTAREGKIGKNLTGAEAARRQRRLPPLRSTNEDGNVILFEIEVPSSRWRKPLTEKPLLAYLAECKRSKDIQLRKSHIYYTQIQICMHVLQLDECNLFL</sequence>
<evidence type="ECO:0000313" key="2">
    <source>
        <dbReference type="Proteomes" id="UP000805193"/>
    </source>
</evidence>
<protein>
    <submittedName>
        <fullName evidence="1">Uncharacterized protein</fullName>
    </submittedName>
</protein>
<accession>A0AC60PPS7</accession>
<keyword evidence="2" id="KW-1185">Reference proteome</keyword>
<evidence type="ECO:0000313" key="1">
    <source>
        <dbReference type="EMBL" id="KAG0422552.1"/>
    </source>
</evidence>
<dbReference type="Proteomes" id="UP000805193">
    <property type="component" value="Unassembled WGS sequence"/>
</dbReference>
<dbReference type="EMBL" id="JABSTQ010010211">
    <property type="protein sequence ID" value="KAG0422552.1"/>
    <property type="molecule type" value="Genomic_DNA"/>
</dbReference>
<reference evidence="1 2" key="1">
    <citation type="journal article" date="2020" name="Cell">
        <title>Large-Scale Comparative Analyses of Tick Genomes Elucidate Their Genetic Diversity and Vector Capacities.</title>
        <authorList>
            <consortium name="Tick Genome and Microbiome Consortium (TIGMIC)"/>
            <person name="Jia N."/>
            <person name="Wang J."/>
            <person name="Shi W."/>
            <person name="Du L."/>
            <person name="Sun Y."/>
            <person name="Zhan W."/>
            <person name="Jiang J.F."/>
            <person name="Wang Q."/>
            <person name="Zhang B."/>
            <person name="Ji P."/>
            <person name="Bell-Sakyi L."/>
            <person name="Cui X.M."/>
            <person name="Yuan T.T."/>
            <person name="Jiang B.G."/>
            <person name="Yang W.F."/>
            <person name="Lam T.T."/>
            <person name="Chang Q.C."/>
            <person name="Ding S.J."/>
            <person name="Wang X.J."/>
            <person name="Zhu J.G."/>
            <person name="Ruan X.D."/>
            <person name="Zhao L."/>
            <person name="Wei J.T."/>
            <person name="Ye R.Z."/>
            <person name="Que T.C."/>
            <person name="Du C.H."/>
            <person name="Zhou Y.H."/>
            <person name="Cheng J.X."/>
            <person name="Dai P.F."/>
            <person name="Guo W.B."/>
            <person name="Han X.H."/>
            <person name="Huang E.J."/>
            <person name="Li L.F."/>
            <person name="Wei W."/>
            <person name="Gao Y.C."/>
            <person name="Liu J.Z."/>
            <person name="Shao H.Z."/>
            <person name="Wang X."/>
            <person name="Wang C.C."/>
            <person name="Yang T.C."/>
            <person name="Huo Q.B."/>
            <person name="Li W."/>
            <person name="Chen H.Y."/>
            <person name="Chen S.E."/>
            <person name="Zhou L.G."/>
            <person name="Ni X.B."/>
            <person name="Tian J.H."/>
            <person name="Sheng Y."/>
            <person name="Liu T."/>
            <person name="Pan Y.S."/>
            <person name="Xia L.Y."/>
            <person name="Li J."/>
            <person name="Zhao F."/>
            <person name="Cao W.C."/>
        </authorList>
    </citation>
    <scope>NUCLEOTIDE SEQUENCE [LARGE SCALE GENOMIC DNA]</scope>
    <source>
        <strain evidence="1">Iper-2018</strain>
    </source>
</reference>
<comment type="caution">
    <text evidence="1">The sequence shown here is derived from an EMBL/GenBank/DDBJ whole genome shotgun (WGS) entry which is preliminary data.</text>
</comment>
<organism evidence="1 2">
    <name type="scientific">Ixodes persulcatus</name>
    <name type="common">Taiga tick</name>
    <dbReference type="NCBI Taxonomy" id="34615"/>
    <lineage>
        <taxon>Eukaryota</taxon>
        <taxon>Metazoa</taxon>
        <taxon>Ecdysozoa</taxon>
        <taxon>Arthropoda</taxon>
        <taxon>Chelicerata</taxon>
        <taxon>Arachnida</taxon>
        <taxon>Acari</taxon>
        <taxon>Parasitiformes</taxon>
        <taxon>Ixodida</taxon>
        <taxon>Ixodoidea</taxon>
        <taxon>Ixodidae</taxon>
        <taxon>Ixodinae</taxon>
        <taxon>Ixodes</taxon>
    </lineage>
</organism>
<gene>
    <name evidence="1" type="ORF">HPB47_001639</name>
</gene>
<proteinExistence type="predicted"/>